<keyword evidence="3" id="KW-1185">Reference proteome</keyword>
<dbReference type="EMBL" id="SDMP01000002">
    <property type="protein sequence ID" value="RYR75260.1"/>
    <property type="molecule type" value="Genomic_DNA"/>
</dbReference>
<dbReference type="InterPro" id="IPR027417">
    <property type="entry name" value="P-loop_NTPase"/>
</dbReference>
<comment type="caution">
    <text evidence="2">The sequence shown here is derived from an EMBL/GenBank/DDBJ whole genome shotgun (WGS) entry which is preliminary data.</text>
</comment>
<feature type="domain" description="NB-ARC" evidence="1">
    <location>
        <begin position="61"/>
        <end position="110"/>
    </location>
</feature>
<dbReference type="Gene3D" id="3.40.50.300">
    <property type="entry name" value="P-loop containing nucleotide triphosphate hydrolases"/>
    <property type="match status" value="1"/>
</dbReference>
<dbReference type="InterPro" id="IPR002182">
    <property type="entry name" value="NB-ARC"/>
</dbReference>
<dbReference type="AlphaFoldDB" id="A0A445EII7"/>
<dbReference type="SUPFAM" id="SSF52540">
    <property type="entry name" value="P-loop containing nucleoside triphosphate hydrolases"/>
    <property type="match status" value="1"/>
</dbReference>
<evidence type="ECO:0000313" key="3">
    <source>
        <dbReference type="Proteomes" id="UP000289738"/>
    </source>
</evidence>
<sequence>MVDNMEEVVERIEFLVSQKDILGLQRSTNDLKTKDNNLSSSSSSWRETTCLMEGKIYGREDDQQALIKIIHDRSESQLSVIPIVGMGGVGKTTLAKWAYSVAEGFDLKAWL</sequence>
<proteinExistence type="predicted"/>
<reference evidence="2 3" key="1">
    <citation type="submission" date="2019-01" db="EMBL/GenBank/DDBJ databases">
        <title>Sequencing of cultivated peanut Arachis hypogaea provides insights into genome evolution and oil improvement.</title>
        <authorList>
            <person name="Chen X."/>
        </authorList>
    </citation>
    <scope>NUCLEOTIDE SEQUENCE [LARGE SCALE GENOMIC DNA]</scope>
    <source>
        <strain evidence="3">cv. Fuhuasheng</strain>
        <tissue evidence="2">Leaves</tissue>
    </source>
</reference>
<accession>A0A445EII7</accession>
<gene>
    <name evidence="2" type="ORF">Ahy_A02g009921</name>
</gene>
<protein>
    <recommendedName>
        <fullName evidence="1">NB-ARC domain-containing protein</fullName>
    </recommendedName>
</protein>
<evidence type="ECO:0000259" key="1">
    <source>
        <dbReference type="Pfam" id="PF00931"/>
    </source>
</evidence>
<evidence type="ECO:0000313" key="2">
    <source>
        <dbReference type="EMBL" id="RYR75260.1"/>
    </source>
</evidence>
<name>A0A445EII7_ARAHY</name>
<organism evidence="2 3">
    <name type="scientific">Arachis hypogaea</name>
    <name type="common">Peanut</name>
    <dbReference type="NCBI Taxonomy" id="3818"/>
    <lineage>
        <taxon>Eukaryota</taxon>
        <taxon>Viridiplantae</taxon>
        <taxon>Streptophyta</taxon>
        <taxon>Embryophyta</taxon>
        <taxon>Tracheophyta</taxon>
        <taxon>Spermatophyta</taxon>
        <taxon>Magnoliopsida</taxon>
        <taxon>eudicotyledons</taxon>
        <taxon>Gunneridae</taxon>
        <taxon>Pentapetalae</taxon>
        <taxon>rosids</taxon>
        <taxon>fabids</taxon>
        <taxon>Fabales</taxon>
        <taxon>Fabaceae</taxon>
        <taxon>Papilionoideae</taxon>
        <taxon>50 kb inversion clade</taxon>
        <taxon>dalbergioids sensu lato</taxon>
        <taxon>Dalbergieae</taxon>
        <taxon>Pterocarpus clade</taxon>
        <taxon>Arachis</taxon>
    </lineage>
</organism>
<dbReference type="PANTHER" id="PTHR19338">
    <property type="entry name" value="TRANSLOCASE OF INNER MITOCHONDRIAL MEMBRANE 13 HOMOLOG"/>
    <property type="match status" value="1"/>
</dbReference>
<dbReference type="Proteomes" id="UP000289738">
    <property type="component" value="Chromosome A02"/>
</dbReference>
<dbReference type="GO" id="GO:0043531">
    <property type="term" value="F:ADP binding"/>
    <property type="evidence" value="ECO:0007669"/>
    <property type="project" value="InterPro"/>
</dbReference>
<dbReference type="Pfam" id="PF00931">
    <property type="entry name" value="NB-ARC"/>
    <property type="match status" value="1"/>
</dbReference>
<dbReference type="PANTHER" id="PTHR19338:SF73">
    <property type="entry name" value="DISEASE RESISTANCE PROTEIN RGA2-LIKE"/>
    <property type="match status" value="1"/>
</dbReference>